<organism evidence="2 3">
    <name type="scientific">Mucuna pruriens</name>
    <name type="common">Velvet bean</name>
    <name type="synonym">Dolichos pruriens</name>
    <dbReference type="NCBI Taxonomy" id="157652"/>
    <lineage>
        <taxon>Eukaryota</taxon>
        <taxon>Viridiplantae</taxon>
        <taxon>Streptophyta</taxon>
        <taxon>Embryophyta</taxon>
        <taxon>Tracheophyta</taxon>
        <taxon>Spermatophyta</taxon>
        <taxon>Magnoliopsida</taxon>
        <taxon>eudicotyledons</taxon>
        <taxon>Gunneridae</taxon>
        <taxon>Pentapetalae</taxon>
        <taxon>rosids</taxon>
        <taxon>fabids</taxon>
        <taxon>Fabales</taxon>
        <taxon>Fabaceae</taxon>
        <taxon>Papilionoideae</taxon>
        <taxon>50 kb inversion clade</taxon>
        <taxon>NPAAA clade</taxon>
        <taxon>indigoferoid/millettioid clade</taxon>
        <taxon>Phaseoleae</taxon>
        <taxon>Mucuna</taxon>
    </lineage>
</organism>
<reference evidence="2" key="1">
    <citation type="submission" date="2018-05" db="EMBL/GenBank/DDBJ databases">
        <title>Draft genome of Mucuna pruriens seed.</title>
        <authorList>
            <person name="Nnadi N.E."/>
            <person name="Vos R."/>
            <person name="Hasami M.H."/>
            <person name="Devisetty U.K."/>
            <person name="Aguiy J.C."/>
        </authorList>
    </citation>
    <scope>NUCLEOTIDE SEQUENCE [LARGE SCALE GENOMIC DNA]</scope>
    <source>
        <strain evidence="2">JCA_2017</strain>
    </source>
</reference>
<dbReference type="Proteomes" id="UP000257109">
    <property type="component" value="Unassembled WGS sequence"/>
</dbReference>
<evidence type="ECO:0000313" key="2">
    <source>
        <dbReference type="EMBL" id="RDX74464.1"/>
    </source>
</evidence>
<sequence length="60" mass="6716">MAMKANLLFMSTSAFLQTMLANRLPIPLIEGFGELMRLTAPRLKPQSIRKSCIHCISNPI</sequence>
<feature type="chain" id="PRO_5016654131" evidence="1">
    <location>
        <begin position="22"/>
        <end position="60"/>
    </location>
</feature>
<accession>A0A371F845</accession>
<feature type="signal peptide" evidence="1">
    <location>
        <begin position="1"/>
        <end position="21"/>
    </location>
</feature>
<feature type="non-terminal residue" evidence="2">
    <location>
        <position position="1"/>
    </location>
</feature>
<proteinExistence type="predicted"/>
<name>A0A371F845_MUCPR</name>
<keyword evidence="1" id="KW-0732">Signal</keyword>
<gene>
    <name evidence="2" type="ORF">CR513_45792</name>
</gene>
<dbReference type="EMBL" id="QJKJ01010170">
    <property type="protein sequence ID" value="RDX74464.1"/>
    <property type="molecule type" value="Genomic_DNA"/>
</dbReference>
<evidence type="ECO:0000256" key="1">
    <source>
        <dbReference type="SAM" id="SignalP"/>
    </source>
</evidence>
<dbReference type="AlphaFoldDB" id="A0A371F845"/>
<comment type="caution">
    <text evidence="2">The sequence shown here is derived from an EMBL/GenBank/DDBJ whole genome shotgun (WGS) entry which is preliminary data.</text>
</comment>
<protein>
    <submittedName>
        <fullName evidence="2">Uncharacterized protein</fullName>
    </submittedName>
</protein>
<keyword evidence="3" id="KW-1185">Reference proteome</keyword>
<evidence type="ECO:0000313" key="3">
    <source>
        <dbReference type="Proteomes" id="UP000257109"/>
    </source>
</evidence>